<name>A0ABW4N346_9CAUL</name>
<proteinExistence type="predicted"/>
<dbReference type="InterPro" id="IPR029058">
    <property type="entry name" value="AB_hydrolase_fold"/>
</dbReference>
<sequence>MAASAYRGQEEIAIQRVGLPPLAAFLGVPEGAKGVVVFAHGSGSGRNSPRNNHVAEKLREAGFATLLLDLLTPEEERDRGNVFDIRLLASRLEAATDWMMDNPATAGLAVGYFGASTGAGAALVAAAERPREVAAVVSRGGRPDLAQDALPRVAAPTLLIVGGWDEPVIDLNRAARARMTAEVELVIVPEATHLFEEPGALDQVIGHAKAWFLRHLKDIAPKERRHDQPRPDLR</sequence>
<reference evidence="4" key="1">
    <citation type="journal article" date="2019" name="Int. J. Syst. Evol. Microbiol.">
        <title>The Global Catalogue of Microorganisms (GCM) 10K type strain sequencing project: providing services to taxonomists for standard genome sequencing and annotation.</title>
        <authorList>
            <consortium name="The Broad Institute Genomics Platform"/>
            <consortium name="The Broad Institute Genome Sequencing Center for Infectious Disease"/>
            <person name="Wu L."/>
            <person name="Ma J."/>
        </authorList>
    </citation>
    <scope>NUCLEOTIDE SEQUENCE [LARGE SCALE GENOMIC DNA]</scope>
    <source>
        <strain evidence="4">DFY28</strain>
    </source>
</reference>
<feature type="domain" description="Dienelactone hydrolase" evidence="2">
    <location>
        <begin position="23"/>
        <end position="200"/>
    </location>
</feature>
<dbReference type="InterPro" id="IPR002925">
    <property type="entry name" value="Dienelactn_hydro"/>
</dbReference>
<evidence type="ECO:0000313" key="3">
    <source>
        <dbReference type="EMBL" id="MFD1784500.1"/>
    </source>
</evidence>
<dbReference type="PANTHER" id="PTHR22946:SF9">
    <property type="entry name" value="POLYKETIDE TRANSFERASE AF380"/>
    <property type="match status" value="1"/>
</dbReference>
<dbReference type="RefSeq" id="WP_377283553.1">
    <property type="nucleotide sequence ID" value="NZ_JBHRSI010000009.1"/>
</dbReference>
<dbReference type="Gene3D" id="3.40.50.1820">
    <property type="entry name" value="alpha/beta hydrolase"/>
    <property type="match status" value="1"/>
</dbReference>
<dbReference type="Proteomes" id="UP001597237">
    <property type="component" value="Unassembled WGS sequence"/>
</dbReference>
<evidence type="ECO:0000313" key="4">
    <source>
        <dbReference type="Proteomes" id="UP001597237"/>
    </source>
</evidence>
<dbReference type="EC" id="3.1.-.-" evidence="3"/>
<dbReference type="EMBL" id="JBHUEY010000001">
    <property type="protein sequence ID" value="MFD1784500.1"/>
    <property type="molecule type" value="Genomic_DNA"/>
</dbReference>
<dbReference type="SUPFAM" id="SSF53474">
    <property type="entry name" value="alpha/beta-Hydrolases"/>
    <property type="match status" value="1"/>
</dbReference>
<dbReference type="PANTHER" id="PTHR22946">
    <property type="entry name" value="DIENELACTONE HYDROLASE DOMAIN-CONTAINING PROTEIN-RELATED"/>
    <property type="match status" value="1"/>
</dbReference>
<evidence type="ECO:0000256" key="1">
    <source>
        <dbReference type="ARBA" id="ARBA00022801"/>
    </source>
</evidence>
<organism evidence="3 4">
    <name type="scientific">Phenylobacterium terrae</name>
    <dbReference type="NCBI Taxonomy" id="2665495"/>
    <lineage>
        <taxon>Bacteria</taxon>
        <taxon>Pseudomonadati</taxon>
        <taxon>Pseudomonadota</taxon>
        <taxon>Alphaproteobacteria</taxon>
        <taxon>Caulobacterales</taxon>
        <taxon>Caulobacteraceae</taxon>
        <taxon>Phenylobacterium</taxon>
    </lineage>
</organism>
<dbReference type="InterPro" id="IPR050261">
    <property type="entry name" value="FrsA_esterase"/>
</dbReference>
<dbReference type="Pfam" id="PF01738">
    <property type="entry name" value="DLH"/>
    <property type="match status" value="1"/>
</dbReference>
<protein>
    <submittedName>
        <fullName evidence="3">Dienelactone hydrolase family protein</fullName>
        <ecNumber evidence="3">3.1.-.-</ecNumber>
    </submittedName>
</protein>
<keyword evidence="4" id="KW-1185">Reference proteome</keyword>
<comment type="caution">
    <text evidence="3">The sequence shown here is derived from an EMBL/GenBank/DDBJ whole genome shotgun (WGS) entry which is preliminary data.</text>
</comment>
<gene>
    <name evidence="3" type="ORF">ACFSC0_13925</name>
</gene>
<accession>A0ABW4N346</accession>
<evidence type="ECO:0000259" key="2">
    <source>
        <dbReference type="Pfam" id="PF01738"/>
    </source>
</evidence>
<dbReference type="GO" id="GO:0016787">
    <property type="term" value="F:hydrolase activity"/>
    <property type="evidence" value="ECO:0007669"/>
    <property type="project" value="UniProtKB-KW"/>
</dbReference>
<keyword evidence="1 3" id="KW-0378">Hydrolase</keyword>